<dbReference type="eggNOG" id="ENOG50339EC">
    <property type="taxonomic scope" value="Bacteria"/>
</dbReference>
<keyword evidence="1" id="KW-1133">Transmembrane helix</keyword>
<dbReference type="HOGENOM" id="CLU_1400530_0_0_9"/>
<dbReference type="AlphaFoldDB" id="G7WFT8"/>
<keyword evidence="1" id="KW-0812">Transmembrane</keyword>
<reference evidence="3" key="1">
    <citation type="submission" date="2011-11" db="EMBL/GenBank/DDBJ databases">
        <title>Complete sequence of Desulfosporosinus orientis DSM 765.</title>
        <authorList>
            <person name="Lucas S."/>
            <person name="Han J."/>
            <person name="Lapidus A."/>
            <person name="Cheng J.-F."/>
            <person name="Goodwin L."/>
            <person name="Pitluck S."/>
            <person name="Peters L."/>
            <person name="Ovchinnikova G."/>
            <person name="Teshima H."/>
            <person name="Detter J.C."/>
            <person name="Han C."/>
            <person name="Tapia R."/>
            <person name="Land M."/>
            <person name="Hauser L."/>
            <person name="Kyrpides N."/>
            <person name="Ivanova N."/>
            <person name="Pagani I."/>
            <person name="Pester M."/>
            <person name="Spring S."/>
            <person name="Ollivier B."/>
            <person name="Rattei T."/>
            <person name="Klenk H.-P."/>
            <person name="Wagner M."/>
            <person name="Loy A."/>
            <person name="Woyke T."/>
        </authorList>
    </citation>
    <scope>NUCLEOTIDE SEQUENCE [LARGE SCALE GENOMIC DNA]</scope>
    <source>
        <strain evidence="3">ATCC 19365 / DSM 765 / NCIMB 8382 / VKM B-1628</strain>
    </source>
</reference>
<dbReference type="Proteomes" id="UP000006346">
    <property type="component" value="Chromosome"/>
</dbReference>
<accession>G7WFT8</accession>
<gene>
    <name evidence="2" type="ordered locus">Desor_4011</name>
</gene>
<proteinExistence type="predicted"/>
<dbReference type="EMBL" id="CP003108">
    <property type="protein sequence ID" value="AET69453.1"/>
    <property type="molecule type" value="Genomic_DNA"/>
</dbReference>
<name>G7WFT8_DESOD</name>
<dbReference type="OrthoDB" id="1796232at2"/>
<dbReference type="RefSeq" id="WP_014186260.1">
    <property type="nucleotide sequence ID" value="NC_016584.1"/>
</dbReference>
<keyword evidence="3" id="KW-1185">Reference proteome</keyword>
<evidence type="ECO:0000313" key="2">
    <source>
        <dbReference type="EMBL" id="AET69453.1"/>
    </source>
</evidence>
<keyword evidence="1" id="KW-0472">Membrane</keyword>
<dbReference type="PATRIC" id="fig|768706.3.peg.4058"/>
<sequence length="194" mass="22450">MSWKFKNRNWSGSVVTISTVIFAIVSLISVYISLTTWQTQREAARPYFSFIESPSLKVSNEAYEFEFKFKNVGVHPATSLYSRTLVFEQNLSQRPILIDDYTVVNDIPRDTSTSLLLNLQDKDFYDKANINPHFIIIYLTYADPIVDKPYTQTIYLKWAGVIAGQPQPLLHVEMTEKENIVRYIENRGLLNNLN</sequence>
<protein>
    <submittedName>
        <fullName evidence="2">Uncharacterized protein</fullName>
    </submittedName>
</protein>
<dbReference type="KEGG" id="dor:Desor_4011"/>
<organism evidence="2 3">
    <name type="scientific">Desulfosporosinus orientis (strain ATCC 19365 / DSM 765 / NCIMB 8382 / VKM B-1628 / Singapore I)</name>
    <name type="common">Desulfotomaculum orientis</name>
    <dbReference type="NCBI Taxonomy" id="768706"/>
    <lineage>
        <taxon>Bacteria</taxon>
        <taxon>Bacillati</taxon>
        <taxon>Bacillota</taxon>
        <taxon>Clostridia</taxon>
        <taxon>Eubacteriales</taxon>
        <taxon>Desulfitobacteriaceae</taxon>
        <taxon>Desulfosporosinus</taxon>
    </lineage>
</organism>
<reference evidence="2 3" key="2">
    <citation type="journal article" date="2012" name="J. Bacteriol.">
        <title>Complete genome sequences of Desulfosporosinus orientis DSM765T, Desulfosporosinus youngiae DSM17734T, Desulfosporosinus meridiei DSM13257T, and Desulfosporosinus acidiphilus DSM22704T.</title>
        <authorList>
            <person name="Pester M."/>
            <person name="Brambilla E."/>
            <person name="Alazard D."/>
            <person name="Rattei T."/>
            <person name="Weinmaier T."/>
            <person name="Han J."/>
            <person name="Lucas S."/>
            <person name="Lapidus A."/>
            <person name="Cheng J.F."/>
            <person name="Goodwin L."/>
            <person name="Pitluck S."/>
            <person name="Peters L."/>
            <person name="Ovchinnikova G."/>
            <person name="Teshima H."/>
            <person name="Detter J.C."/>
            <person name="Han C.S."/>
            <person name="Tapia R."/>
            <person name="Land M.L."/>
            <person name="Hauser L."/>
            <person name="Kyrpides N.C."/>
            <person name="Ivanova N.N."/>
            <person name="Pagani I."/>
            <person name="Huntmann M."/>
            <person name="Wei C.L."/>
            <person name="Davenport K.W."/>
            <person name="Daligault H."/>
            <person name="Chain P.S."/>
            <person name="Chen A."/>
            <person name="Mavromatis K."/>
            <person name="Markowitz V."/>
            <person name="Szeto E."/>
            <person name="Mikhailova N."/>
            <person name="Pati A."/>
            <person name="Wagner M."/>
            <person name="Woyke T."/>
            <person name="Ollivier B."/>
            <person name="Klenk H.P."/>
            <person name="Spring S."/>
            <person name="Loy A."/>
        </authorList>
    </citation>
    <scope>NUCLEOTIDE SEQUENCE [LARGE SCALE GENOMIC DNA]</scope>
    <source>
        <strain evidence="3">ATCC 19365 / DSM 765 / NCIMB 8382 / VKM B-1628</strain>
    </source>
</reference>
<feature type="transmembrane region" description="Helical" evidence="1">
    <location>
        <begin position="12"/>
        <end position="34"/>
    </location>
</feature>
<evidence type="ECO:0000256" key="1">
    <source>
        <dbReference type="SAM" id="Phobius"/>
    </source>
</evidence>
<evidence type="ECO:0000313" key="3">
    <source>
        <dbReference type="Proteomes" id="UP000006346"/>
    </source>
</evidence>